<feature type="region of interest" description="Disordered" evidence="1">
    <location>
        <begin position="73"/>
        <end position="108"/>
    </location>
</feature>
<dbReference type="eggNOG" id="ENOG502ZEWX">
    <property type="taxonomic scope" value="Bacteria"/>
</dbReference>
<dbReference type="EMBL" id="JH660649">
    <property type="protein sequence ID" value="EIM24358.1"/>
    <property type="molecule type" value="Genomic_DNA"/>
</dbReference>
<dbReference type="Proteomes" id="UP000003947">
    <property type="component" value="Unassembled WGS sequence"/>
</dbReference>
<accession>I4YK66</accession>
<feature type="compositionally biased region" description="Low complexity" evidence="1">
    <location>
        <begin position="77"/>
        <end position="108"/>
    </location>
</feature>
<keyword evidence="3" id="KW-1185">Reference proteome</keyword>
<dbReference type="PATRIC" id="fig|864069.3.peg.7512"/>
<dbReference type="HOGENOM" id="CLU_2193913_0_0_5"/>
<dbReference type="AlphaFoldDB" id="I4YK66"/>
<name>I4YK66_9HYPH</name>
<evidence type="ECO:0000256" key="1">
    <source>
        <dbReference type="SAM" id="MobiDB-lite"/>
    </source>
</evidence>
<gene>
    <name evidence="2" type="ORF">MicloDRAFT_00070110</name>
</gene>
<reference evidence="2 3" key="1">
    <citation type="submission" date="2012-02" db="EMBL/GenBank/DDBJ databases">
        <title>Improved High-Quality Draft sequence of Microvirga sp. WSM3557.</title>
        <authorList>
            <consortium name="US DOE Joint Genome Institute"/>
            <person name="Lucas S."/>
            <person name="Han J."/>
            <person name="Lapidus A."/>
            <person name="Cheng J.-F."/>
            <person name="Goodwin L."/>
            <person name="Pitluck S."/>
            <person name="Peters L."/>
            <person name="Zhang X."/>
            <person name="Detter J.C."/>
            <person name="Han C."/>
            <person name="Tapia R."/>
            <person name="Land M."/>
            <person name="Hauser L."/>
            <person name="Kyrpides N."/>
            <person name="Ivanova N."/>
            <person name="Pagani I."/>
            <person name="Brau L."/>
            <person name="Yates R."/>
            <person name="O'Hara G."/>
            <person name="Rui T."/>
            <person name="Howieson J."/>
            <person name="Reeve W."/>
            <person name="Woyke T."/>
        </authorList>
    </citation>
    <scope>NUCLEOTIDE SEQUENCE [LARGE SCALE GENOMIC DNA]</scope>
    <source>
        <strain evidence="2 3">WSM3557</strain>
    </source>
</reference>
<sequence>MVTDPGHPLWGRRFVVVSIPRSLCIGSHVRVAYGDDAVLRIPVAATNLSPPSCRQPVTKLTLEAIRDLIRLATEGETPCPSSPTASGSASVPTAAAASSMTSSSSCRR</sequence>
<evidence type="ECO:0000313" key="3">
    <source>
        <dbReference type="Proteomes" id="UP000003947"/>
    </source>
</evidence>
<dbReference type="STRING" id="864069.MicloDRAFT_00070110"/>
<protein>
    <submittedName>
        <fullName evidence="2">Uncharacterized protein</fullName>
    </submittedName>
</protein>
<proteinExistence type="predicted"/>
<organism evidence="2 3">
    <name type="scientific">Microvirga lotononidis</name>
    <dbReference type="NCBI Taxonomy" id="864069"/>
    <lineage>
        <taxon>Bacteria</taxon>
        <taxon>Pseudomonadati</taxon>
        <taxon>Pseudomonadota</taxon>
        <taxon>Alphaproteobacteria</taxon>
        <taxon>Hyphomicrobiales</taxon>
        <taxon>Methylobacteriaceae</taxon>
        <taxon>Microvirga</taxon>
    </lineage>
</organism>
<evidence type="ECO:0000313" key="2">
    <source>
        <dbReference type="EMBL" id="EIM24358.1"/>
    </source>
</evidence>